<accession>A0ABQ1V3D1</accession>
<dbReference type="InterPro" id="IPR014710">
    <property type="entry name" value="RmlC-like_jellyroll"/>
</dbReference>
<dbReference type="InterPro" id="IPR000595">
    <property type="entry name" value="cNMP-bd_dom"/>
</dbReference>
<evidence type="ECO:0000313" key="2">
    <source>
        <dbReference type="EMBL" id="GGF33251.1"/>
    </source>
</evidence>
<comment type="caution">
    <text evidence="2">The sequence shown here is derived from an EMBL/GenBank/DDBJ whole genome shotgun (WGS) entry which is preliminary data.</text>
</comment>
<dbReference type="RefSeq" id="WP_137401518.1">
    <property type="nucleotide sequence ID" value="NZ_BMIU01000009.1"/>
</dbReference>
<sequence>MPAHEAKIELKNYLSNYFSLTSVQLEKLADLFQLETLEKGDFYAQTGMPCEKLSFIKGGYLRIFETAENGKEVTQWISSKGEFTADLGSLVFGKAARRHIQAISACELYTIKKQAYRSLSETIPQWPEIEKLFISKCFITLEDRIFGFLSLTAEERYHQLFQYKQALFNEVPLHFLASMIGMTPETFSRIRRNHTS</sequence>
<dbReference type="Gene3D" id="2.60.120.10">
    <property type="entry name" value="Jelly Rolls"/>
    <property type="match status" value="1"/>
</dbReference>
<organism evidence="2 3">
    <name type="scientific">Echinicola rosea</name>
    <dbReference type="NCBI Taxonomy" id="1807691"/>
    <lineage>
        <taxon>Bacteria</taxon>
        <taxon>Pseudomonadati</taxon>
        <taxon>Bacteroidota</taxon>
        <taxon>Cytophagia</taxon>
        <taxon>Cytophagales</taxon>
        <taxon>Cyclobacteriaceae</taxon>
        <taxon>Echinicola</taxon>
    </lineage>
</organism>
<feature type="domain" description="Cyclic nucleotide-binding" evidence="1">
    <location>
        <begin position="16"/>
        <end position="119"/>
    </location>
</feature>
<evidence type="ECO:0000259" key="1">
    <source>
        <dbReference type="PROSITE" id="PS50042"/>
    </source>
</evidence>
<dbReference type="InterPro" id="IPR018490">
    <property type="entry name" value="cNMP-bd_dom_sf"/>
</dbReference>
<dbReference type="Pfam" id="PF00027">
    <property type="entry name" value="cNMP_binding"/>
    <property type="match status" value="1"/>
</dbReference>
<evidence type="ECO:0000313" key="3">
    <source>
        <dbReference type="Proteomes" id="UP000647339"/>
    </source>
</evidence>
<protein>
    <recommendedName>
        <fullName evidence="1">Cyclic nucleotide-binding domain-containing protein</fullName>
    </recommendedName>
</protein>
<dbReference type="Proteomes" id="UP000647339">
    <property type="component" value="Unassembled WGS sequence"/>
</dbReference>
<dbReference type="CDD" id="cd00038">
    <property type="entry name" value="CAP_ED"/>
    <property type="match status" value="1"/>
</dbReference>
<dbReference type="EMBL" id="BMIU01000009">
    <property type="protein sequence ID" value="GGF33251.1"/>
    <property type="molecule type" value="Genomic_DNA"/>
</dbReference>
<dbReference type="PROSITE" id="PS50042">
    <property type="entry name" value="CNMP_BINDING_3"/>
    <property type="match status" value="1"/>
</dbReference>
<gene>
    <name evidence="2" type="ORF">GCM10011339_21830</name>
</gene>
<name>A0ABQ1V3D1_9BACT</name>
<reference evidence="3" key="1">
    <citation type="journal article" date="2019" name="Int. J. Syst. Evol. Microbiol.">
        <title>The Global Catalogue of Microorganisms (GCM) 10K type strain sequencing project: providing services to taxonomists for standard genome sequencing and annotation.</title>
        <authorList>
            <consortium name="The Broad Institute Genomics Platform"/>
            <consortium name="The Broad Institute Genome Sequencing Center for Infectious Disease"/>
            <person name="Wu L."/>
            <person name="Ma J."/>
        </authorList>
    </citation>
    <scope>NUCLEOTIDE SEQUENCE [LARGE SCALE GENOMIC DNA]</scope>
    <source>
        <strain evidence="3">CGMCC 1.15407</strain>
    </source>
</reference>
<dbReference type="SUPFAM" id="SSF51206">
    <property type="entry name" value="cAMP-binding domain-like"/>
    <property type="match status" value="1"/>
</dbReference>
<proteinExistence type="predicted"/>
<keyword evidence="3" id="KW-1185">Reference proteome</keyword>